<dbReference type="InterPro" id="IPR059106">
    <property type="entry name" value="WHD_MalT"/>
</dbReference>
<keyword evidence="1" id="KW-0805">Transcription regulation</keyword>
<dbReference type="InterPro" id="IPR036388">
    <property type="entry name" value="WH-like_DNA-bd_sf"/>
</dbReference>
<dbReference type="PANTHER" id="PTHR44688">
    <property type="entry name" value="DNA-BINDING TRANSCRIPTIONAL ACTIVATOR DEVR_DOSR"/>
    <property type="match status" value="1"/>
</dbReference>
<dbReference type="RefSeq" id="WP_255889912.1">
    <property type="nucleotide sequence ID" value="NZ_JAFMZM010000002.1"/>
</dbReference>
<dbReference type="Gene3D" id="1.10.10.10">
    <property type="entry name" value="Winged helix-like DNA-binding domain superfamily/Winged helix DNA-binding domain"/>
    <property type="match status" value="1"/>
</dbReference>
<evidence type="ECO:0000313" key="6">
    <source>
        <dbReference type="EMBL" id="MFC7359795.1"/>
    </source>
</evidence>
<evidence type="ECO:0000256" key="4">
    <source>
        <dbReference type="SAM" id="MobiDB-lite"/>
    </source>
</evidence>
<dbReference type="Proteomes" id="UP001596524">
    <property type="component" value="Unassembled WGS sequence"/>
</dbReference>
<evidence type="ECO:0000256" key="3">
    <source>
        <dbReference type="ARBA" id="ARBA00023163"/>
    </source>
</evidence>
<protein>
    <submittedName>
        <fullName evidence="6">LuxR C-terminal-related transcriptional regulator</fullName>
    </submittedName>
</protein>
<sequence length="910" mass="98612">MSHPLIETKLFLPSPRPGLVPRPRLRERLDRGLAAKLMLVSAPAGFGKSTLLVDWLASAALRPGAGVLKAAWLALDPADNDPSRFWRYVVAALRNAVPDIGEDALALLQDSQPPPVELALTTLLNELAAAEADTVLVLDDYHVIDSPAVHEGMAFLLAHLPARLHLVLATRSDPPLPLSRLRARGDLVEVRAVDLRFTGEEASSYLNGVMGLGLEPDDVHALEGRTEGWIAALQLAALSMTGREDVSGFIAGFTGDDRYVVDYLVEEVLQRLPGNVQDFLLRTSVLDRMSGSLCNAVTGQEGGRAVLEALERDNLFVIPMDDRRVWYRYHHLFADVLRGRLLDEQPGLVPQLHQLAAGWHEEEGDVEEAIGHYLIGTDFARAGELMERVIPALRRDRREATLRGWLESLPTEALRVRPVLSNALAGARMSTGVFDGVEELLDATESSIASVGGRPSSLLFVDEEEYGRLPADIAVHRAGLALVRGDVEQTVTHARRALDLVGDDDPLTRGAALALTGLAAFSTGDLDTAHASYTACIVEFETIDHVSDVLGCSVTVGDIEVVQGRPRAAARTYRSALDLADRHATPVLRGRADMHVGLAARHLEADDLAAARQQLSRSRDLGEPAGLPQDAYRWRVVMAGVREAEGDVDAAVDLLDEAERLYVADFQPLVRPVPAVRARTWARQGHVDLALDWADRARVTLEDPLSFLREFEHVTLARVLLAQQGRRPGSVDVAAVVTFLDRLLRAATHGHRGGSVIEIEVSRALAFQQLGDQGKALAALDAALALAEPEGHARAFVDEGTPMAVLLTAAERRAPSAYVARLRSALAGTGRTAPGPATTGPHPGALVDPLSSRERDVLRLLDTELNGPEIARELVVSLNTVRTHTKNLYMKLGVTSRRAAVLRGKELDLL</sequence>
<dbReference type="Gene3D" id="1.25.40.10">
    <property type="entry name" value="Tetratricopeptide repeat domain"/>
    <property type="match status" value="1"/>
</dbReference>
<keyword evidence="3" id="KW-0804">Transcription</keyword>
<feature type="domain" description="HTH luxR-type" evidence="5">
    <location>
        <begin position="843"/>
        <end position="908"/>
    </location>
</feature>
<dbReference type="InterPro" id="IPR000792">
    <property type="entry name" value="Tscrpt_reg_LuxR_C"/>
</dbReference>
<feature type="compositionally biased region" description="Low complexity" evidence="4">
    <location>
        <begin position="829"/>
        <end position="845"/>
    </location>
</feature>
<comment type="caution">
    <text evidence="6">The sequence shown here is derived from an EMBL/GenBank/DDBJ whole genome shotgun (WGS) entry which is preliminary data.</text>
</comment>
<name>A0ABW2N1P0_9ACTN</name>
<evidence type="ECO:0000256" key="1">
    <source>
        <dbReference type="ARBA" id="ARBA00023015"/>
    </source>
</evidence>
<dbReference type="Pfam" id="PF17874">
    <property type="entry name" value="TPR_MalT"/>
    <property type="match status" value="1"/>
</dbReference>
<dbReference type="Pfam" id="PF25873">
    <property type="entry name" value="WHD_MalT"/>
    <property type="match status" value="1"/>
</dbReference>
<dbReference type="CDD" id="cd06170">
    <property type="entry name" value="LuxR_C_like"/>
    <property type="match status" value="1"/>
</dbReference>
<reference evidence="7" key="1">
    <citation type="journal article" date="2019" name="Int. J. Syst. Evol. Microbiol.">
        <title>The Global Catalogue of Microorganisms (GCM) 10K type strain sequencing project: providing services to taxonomists for standard genome sequencing and annotation.</title>
        <authorList>
            <consortium name="The Broad Institute Genomics Platform"/>
            <consortium name="The Broad Institute Genome Sequencing Center for Infectious Disease"/>
            <person name="Wu L."/>
            <person name="Ma J."/>
        </authorList>
    </citation>
    <scope>NUCLEOTIDE SEQUENCE [LARGE SCALE GENOMIC DNA]</scope>
    <source>
        <strain evidence="7">FCH27</strain>
    </source>
</reference>
<dbReference type="PROSITE" id="PS50043">
    <property type="entry name" value="HTH_LUXR_2"/>
    <property type="match status" value="1"/>
</dbReference>
<evidence type="ECO:0000313" key="7">
    <source>
        <dbReference type="Proteomes" id="UP001596524"/>
    </source>
</evidence>
<dbReference type="SUPFAM" id="SSF48452">
    <property type="entry name" value="TPR-like"/>
    <property type="match status" value="1"/>
</dbReference>
<dbReference type="SUPFAM" id="SSF52540">
    <property type="entry name" value="P-loop containing nucleoside triphosphate hydrolases"/>
    <property type="match status" value="1"/>
</dbReference>
<dbReference type="PANTHER" id="PTHR44688:SF16">
    <property type="entry name" value="DNA-BINDING TRANSCRIPTIONAL ACTIVATOR DEVR_DOSR"/>
    <property type="match status" value="1"/>
</dbReference>
<dbReference type="Pfam" id="PF00196">
    <property type="entry name" value="GerE"/>
    <property type="match status" value="1"/>
</dbReference>
<dbReference type="SUPFAM" id="SSF46894">
    <property type="entry name" value="C-terminal effector domain of the bipartite response regulators"/>
    <property type="match status" value="1"/>
</dbReference>
<accession>A0ABW2N1P0</accession>
<evidence type="ECO:0000259" key="5">
    <source>
        <dbReference type="PROSITE" id="PS50043"/>
    </source>
</evidence>
<feature type="region of interest" description="Disordered" evidence="4">
    <location>
        <begin position="829"/>
        <end position="849"/>
    </location>
</feature>
<organism evidence="6 7">
    <name type="scientific">Nocardioides astragali</name>
    <dbReference type="NCBI Taxonomy" id="1776736"/>
    <lineage>
        <taxon>Bacteria</taxon>
        <taxon>Bacillati</taxon>
        <taxon>Actinomycetota</taxon>
        <taxon>Actinomycetes</taxon>
        <taxon>Propionibacteriales</taxon>
        <taxon>Nocardioidaceae</taxon>
        <taxon>Nocardioides</taxon>
    </lineage>
</organism>
<evidence type="ECO:0000256" key="2">
    <source>
        <dbReference type="ARBA" id="ARBA00023125"/>
    </source>
</evidence>
<dbReference type="InterPro" id="IPR041617">
    <property type="entry name" value="TPR_MalT"/>
</dbReference>
<keyword evidence="2" id="KW-0238">DNA-binding</keyword>
<proteinExistence type="predicted"/>
<gene>
    <name evidence="6" type="ORF">ACFQO6_05890</name>
</gene>
<dbReference type="PRINTS" id="PR00038">
    <property type="entry name" value="HTHLUXR"/>
</dbReference>
<dbReference type="SMART" id="SM00421">
    <property type="entry name" value="HTH_LUXR"/>
    <property type="match status" value="1"/>
</dbReference>
<dbReference type="InterPro" id="IPR027417">
    <property type="entry name" value="P-loop_NTPase"/>
</dbReference>
<dbReference type="InterPro" id="IPR011990">
    <property type="entry name" value="TPR-like_helical_dom_sf"/>
</dbReference>
<dbReference type="InterPro" id="IPR016032">
    <property type="entry name" value="Sig_transdc_resp-reg_C-effctor"/>
</dbReference>
<dbReference type="EMBL" id="JBHTCH010000004">
    <property type="protein sequence ID" value="MFC7359795.1"/>
    <property type="molecule type" value="Genomic_DNA"/>
</dbReference>
<keyword evidence="7" id="KW-1185">Reference proteome</keyword>